<dbReference type="InterPro" id="IPR000086">
    <property type="entry name" value="NUDIX_hydrolase_dom"/>
</dbReference>
<evidence type="ECO:0000313" key="3">
    <source>
        <dbReference type="EMBL" id="GAA1981035.1"/>
    </source>
</evidence>
<gene>
    <name evidence="3" type="ORF">GCM10009838_47780</name>
</gene>
<proteinExistence type="predicted"/>
<reference evidence="3 4" key="1">
    <citation type="journal article" date="2019" name="Int. J. Syst. Evol. Microbiol.">
        <title>The Global Catalogue of Microorganisms (GCM) 10K type strain sequencing project: providing services to taxonomists for standard genome sequencing and annotation.</title>
        <authorList>
            <consortium name="The Broad Institute Genomics Platform"/>
            <consortium name="The Broad Institute Genome Sequencing Center for Infectious Disease"/>
            <person name="Wu L."/>
            <person name="Ma J."/>
        </authorList>
    </citation>
    <scope>NUCLEOTIDE SEQUENCE [LARGE SCALE GENOMIC DNA]</scope>
    <source>
        <strain evidence="3 4">JCM 16013</strain>
    </source>
</reference>
<dbReference type="PROSITE" id="PS51462">
    <property type="entry name" value="NUDIX"/>
    <property type="match status" value="1"/>
</dbReference>
<dbReference type="SUPFAM" id="SSF55811">
    <property type="entry name" value="Nudix"/>
    <property type="match status" value="1"/>
</dbReference>
<evidence type="ECO:0000313" key="4">
    <source>
        <dbReference type="Proteomes" id="UP001499854"/>
    </source>
</evidence>
<dbReference type="Gene3D" id="3.90.79.10">
    <property type="entry name" value="Nucleoside Triphosphate Pyrophosphohydrolase"/>
    <property type="match status" value="1"/>
</dbReference>
<accession>A0ABN2S5Y4</accession>
<feature type="region of interest" description="Disordered" evidence="1">
    <location>
        <begin position="256"/>
        <end position="280"/>
    </location>
</feature>
<dbReference type="InterPro" id="IPR015797">
    <property type="entry name" value="NUDIX_hydrolase-like_dom_sf"/>
</dbReference>
<comment type="caution">
    <text evidence="3">The sequence shown here is derived from an EMBL/GenBank/DDBJ whole genome shotgun (WGS) entry which is preliminary data.</text>
</comment>
<evidence type="ECO:0000259" key="2">
    <source>
        <dbReference type="PROSITE" id="PS51462"/>
    </source>
</evidence>
<organism evidence="3 4">
    <name type="scientific">Catenulispora subtropica</name>
    <dbReference type="NCBI Taxonomy" id="450798"/>
    <lineage>
        <taxon>Bacteria</taxon>
        <taxon>Bacillati</taxon>
        <taxon>Actinomycetota</taxon>
        <taxon>Actinomycetes</taxon>
        <taxon>Catenulisporales</taxon>
        <taxon>Catenulisporaceae</taxon>
        <taxon>Catenulispora</taxon>
    </lineage>
</organism>
<sequence>MIAIRRASQKSGGARRTDGHNGPVTEPEQPRFTWSESPVPDGIPVTQVYLWALDPDDGRVLIQDRGLSLVRPHSLPGGRPEPEDGGDPLRTAAREAMEESQIRIDAERAVYLGYQLVEGDPKRPGPYAQTRYAVPISGYGPIGPDPDNGRVNRRFMTSLDRAPELLAWGEHGRAQAAAAKRAGAALGIPVDDPAPDGYRDGEKARYLVCNDYGMGALWWWVQARGAREIMERVADVVVIHRVETVRQAEDWDLEEVDIDASDPNPLSDPKAKRDEQRRRPGFGACVGRGTVYFRRPWGESGHTPWIGEDGETHYLYEIGEDGYRTRQVVEFAEGPAQKTSEDDWLFNPPFDLYEPEWAEYEIDRSEFETAWDAAVPAPDYED</sequence>
<dbReference type="Proteomes" id="UP001499854">
    <property type="component" value="Unassembled WGS sequence"/>
</dbReference>
<dbReference type="Pfam" id="PF00293">
    <property type="entry name" value="NUDIX"/>
    <property type="match status" value="1"/>
</dbReference>
<name>A0ABN2S5Y4_9ACTN</name>
<keyword evidence="4" id="KW-1185">Reference proteome</keyword>
<protein>
    <recommendedName>
        <fullName evidence="2">Nudix hydrolase domain-containing protein</fullName>
    </recommendedName>
</protein>
<feature type="compositionally biased region" description="Basic and acidic residues" evidence="1">
    <location>
        <begin position="269"/>
        <end position="278"/>
    </location>
</feature>
<evidence type="ECO:0000256" key="1">
    <source>
        <dbReference type="SAM" id="MobiDB-lite"/>
    </source>
</evidence>
<feature type="region of interest" description="Disordered" evidence="1">
    <location>
        <begin position="1"/>
        <end position="39"/>
    </location>
</feature>
<dbReference type="EMBL" id="BAAAQM010000028">
    <property type="protein sequence ID" value="GAA1981035.1"/>
    <property type="molecule type" value="Genomic_DNA"/>
</dbReference>
<feature type="domain" description="Nudix hydrolase" evidence="2">
    <location>
        <begin position="43"/>
        <end position="179"/>
    </location>
</feature>